<dbReference type="PANTHER" id="PTHR13035">
    <property type="entry name" value="PROTEIN N-TERMINAL GLUTAMINE AMIDOHYDROLASE"/>
    <property type="match status" value="1"/>
</dbReference>
<proteinExistence type="inferred from homology"/>
<reference evidence="10 11" key="1">
    <citation type="journal article" date="2004" name="Science">
        <title>The genome of the diatom Thalassiosira pseudonana: ecology, evolution, and metabolism.</title>
        <authorList>
            <person name="Armbrust E.V."/>
            <person name="Berges J.A."/>
            <person name="Bowler C."/>
            <person name="Green B.R."/>
            <person name="Martinez D."/>
            <person name="Putnam N.H."/>
            <person name="Zhou S."/>
            <person name="Allen A.E."/>
            <person name="Apt K.E."/>
            <person name="Bechner M."/>
            <person name="Brzezinski M.A."/>
            <person name="Chaal B.K."/>
            <person name="Chiovitti A."/>
            <person name="Davis A.K."/>
            <person name="Demarest M.S."/>
            <person name="Detter J.C."/>
            <person name="Glavina T."/>
            <person name="Goodstein D."/>
            <person name="Hadi M.Z."/>
            <person name="Hellsten U."/>
            <person name="Hildebrand M."/>
            <person name="Jenkins B.D."/>
            <person name="Jurka J."/>
            <person name="Kapitonov V.V."/>
            <person name="Kroger N."/>
            <person name="Lau W.W."/>
            <person name="Lane T.W."/>
            <person name="Larimer F.W."/>
            <person name="Lippmeier J.C."/>
            <person name="Lucas S."/>
            <person name="Medina M."/>
            <person name="Montsant A."/>
            <person name="Obornik M."/>
            <person name="Parker M.S."/>
            <person name="Palenik B."/>
            <person name="Pazour G.J."/>
            <person name="Richardson P.M."/>
            <person name="Rynearson T.A."/>
            <person name="Saito M.A."/>
            <person name="Schwartz D.C."/>
            <person name="Thamatrakoln K."/>
            <person name="Valentin K."/>
            <person name="Vardi A."/>
            <person name="Wilkerson F.P."/>
            <person name="Rokhsar D.S."/>
        </authorList>
    </citation>
    <scope>NUCLEOTIDE SEQUENCE [LARGE SCALE GENOMIC DNA]</scope>
    <source>
        <strain evidence="10 11">CCMP1335</strain>
    </source>
</reference>
<dbReference type="InterPro" id="IPR023128">
    <property type="entry name" value="Prot_N_Gln_amidohydro_ab_roll"/>
</dbReference>
<dbReference type="KEGG" id="tps:THAPSDRAFT_3895"/>
<dbReference type="InterPro" id="IPR037132">
    <property type="entry name" value="N_Gln_amidohydro_ab_roll_sf"/>
</dbReference>
<dbReference type="EMBL" id="CM000640">
    <property type="protein sequence ID" value="EED93993.1"/>
    <property type="molecule type" value="Genomic_DNA"/>
</dbReference>
<dbReference type="eggNOG" id="KOG3261">
    <property type="taxonomic scope" value="Eukaryota"/>
</dbReference>
<dbReference type="PaxDb" id="35128-Thaps3895"/>
<dbReference type="InParanoid" id="B8BW95"/>
<dbReference type="GO" id="GO:0008418">
    <property type="term" value="F:protein-N-terminal asparagine amidohydrolase activity"/>
    <property type="evidence" value="ECO:0007669"/>
    <property type="project" value="UniProtKB-UniRule"/>
</dbReference>
<dbReference type="Proteomes" id="UP000001449">
    <property type="component" value="Chromosome 3"/>
</dbReference>
<gene>
    <name evidence="10" type="ORF">THAPSDRAFT_3895</name>
</gene>
<dbReference type="GO" id="GO:0005634">
    <property type="term" value="C:nucleus"/>
    <property type="evidence" value="ECO:0000318"/>
    <property type="project" value="GO_Central"/>
</dbReference>
<evidence type="ECO:0000313" key="11">
    <source>
        <dbReference type="Proteomes" id="UP000001449"/>
    </source>
</evidence>
<dbReference type="HOGENOM" id="CLU_1258275_0_0_1"/>
<name>B8BW95_THAPS</name>
<evidence type="ECO:0000256" key="1">
    <source>
        <dbReference type="ARBA" id="ARBA00008985"/>
    </source>
</evidence>
<evidence type="ECO:0000256" key="4">
    <source>
        <dbReference type="ARBA" id="ARBA00021247"/>
    </source>
</evidence>
<evidence type="ECO:0000256" key="2">
    <source>
        <dbReference type="ARBA" id="ARBA00011245"/>
    </source>
</evidence>
<evidence type="ECO:0000256" key="5">
    <source>
        <dbReference type="ARBA" id="ARBA00022801"/>
    </source>
</evidence>
<accession>B8BW95</accession>
<feature type="domain" description="Protein N-terminal glutamine amidohydrolase alpha beta roll" evidence="9">
    <location>
        <begin position="26"/>
        <end position="244"/>
    </location>
</feature>
<dbReference type="Pfam" id="PF09764">
    <property type="entry name" value="Nt_Gln_amidase"/>
    <property type="match status" value="1"/>
</dbReference>
<evidence type="ECO:0000313" key="10">
    <source>
        <dbReference type="EMBL" id="EED93993.1"/>
    </source>
</evidence>
<organism evidence="10 11">
    <name type="scientific">Thalassiosira pseudonana</name>
    <name type="common">Marine diatom</name>
    <name type="synonym">Cyclotella nana</name>
    <dbReference type="NCBI Taxonomy" id="35128"/>
    <lineage>
        <taxon>Eukaryota</taxon>
        <taxon>Sar</taxon>
        <taxon>Stramenopiles</taxon>
        <taxon>Ochrophyta</taxon>
        <taxon>Bacillariophyta</taxon>
        <taxon>Coscinodiscophyceae</taxon>
        <taxon>Thalassiosirophycidae</taxon>
        <taxon>Thalassiosirales</taxon>
        <taxon>Thalassiosiraceae</taxon>
        <taxon>Thalassiosira</taxon>
    </lineage>
</organism>
<dbReference type="STRING" id="35128.B8BW95"/>
<comment type="similarity">
    <text evidence="1 8">Belongs to the NTAQ1 family.</text>
</comment>
<sequence length="249" mass="28354">MEPSASSSSAEATALQCASDQDLRVPFYCEENAWRVAFRHTHSSDNRKPSNEEEDVWEYYVVFISNQLRCCPLFKQRAVAPDEYVSWDYHVIVIRTMESCSTSSDGDNKNATEVLDVDSWLQYSCPIEEYLDGTFPHTTNEDLDPKYMPMFRVIPTKQYLKYFYSDRMHMYGDGKWSRPPPSYAPIMNGLEFASGEPLTTGDAASDDCNGVRASNLDSFIDMSEAKNQTTYGEVFTLDQLCARFGVELS</sequence>
<reference evidence="10 11" key="2">
    <citation type="journal article" date="2008" name="Nature">
        <title>The Phaeodactylum genome reveals the evolutionary history of diatom genomes.</title>
        <authorList>
            <person name="Bowler C."/>
            <person name="Allen A.E."/>
            <person name="Badger J.H."/>
            <person name="Grimwood J."/>
            <person name="Jabbari K."/>
            <person name="Kuo A."/>
            <person name="Maheswari U."/>
            <person name="Martens C."/>
            <person name="Maumus F."/>
            <person name="Otillar R.P."/>
            <person name="Rayko E."/>
            <person name="Salamov A."/>
            <person name="Vandepoele K."/>
            <person name="Beszteri B."/>
            <person name="Gruber A."/>
            <person name="Heijde M."/>
            <person name="Katinka M."/>
            <person name="Mock T."/>
            <person name="Valentin K."/>
            <person name="Verret F."/>
            <person name="Berges J.A."/>
            <person name="Brownlee C."/>
            <person name="Cadoret J.P."/>
            <person name="Chiovitti A."/>
            <person name="Choi C.J."/>
            <person name="Coesel S."/>
            <person name="De Martino A."/>
            <person name="Detter J.C."/>
            <person name="Durkin C."/>
            <person name="Falciatore A."/>
            <person name="Fournet J."/>
            <person name="Haruta M."/>
            <person name="Huysman M.J."/>
            <person name="Jenkins B.D."/>
            <person name="Jiroutova K."/>
            <person name="Jorgensen R.E."/>
            <person name="Joubert Y."/>
            <person name="Kaplan A."/>
            <person name="Kroger N."/>
            <person name="Kroth P.G."/>
            <person name="La Roche J."/>
            <person name="Lindquist E."/>
            <person name="Lommer M."/>
            <person name="Martin-Jezequel V."/>
            <person name="Lopez P.J."/>
            <person name="Lucas S."/>
            <person name="Mangogna M."/>
            <person name="McGinnis K."/>
            <person name="Medlin L.K."/>
            <person name="Montsant A."/>
            <person name="Oudot-Le Secq M.P."/>
            <person name="Napoli C."/>
            <person name="Obornik M."/>
            <person name="Parker M.S."/>
            <person name="Petit J.L."/>
            <person name="Porcel B.M."/>
            <person name="Poulsen N."/>
            <person name="Robison M."/>
            <person name="Rychlewski L."/>
            <person name="Rynearson T.A."/>
            <person name="Schmutz J."/>
            <person name="Shapiro H."/>
            <person name="Siaut M."/>
            <person name="Stanley M."/>
            <person name="Sussman M.R."/>
            <person name="Taylor A.R."/>
            <person name="Vardi A."/>
            <person name="von Dassow P."/>
            <person name="Vyverman W."/>
            <person name="Willis A."/>
            <person name="Wyrwicz L.S."/>
            <person name="Rokhsar D.S."/>
            <person name="Weissenbach J."/>
            <person name="Armbrust E.V."/>
            <person name="Green B.R."/>
            <person name="Van de Peer Y."/>
            <person name="Grigoriev I.V."/>
        </authorList>
    </citation>
    <scope>NUCLEOTIDE SEQUENCE [LARGE SCALE GENOMIC DNA]</scope>
    <source>
        <strain evidence="10 11">CCMP1335</strain>
    </source>
</reference>
<dbReference type="AlphaFoldDB" id="B8BW95"/>
<comment type="catalytic activity">
    <reaction evidence="7 8">
        <text>N-terminal L-glutaminyl-[protein] + H2O = N-terminal L-glutamyl-[protein] + NH4(+)</text>
        <dbReference type="Rhea" id="RHEA:50680"/>
        <dbReference type="Rhea" id="RHEA-COMP:12668"/>
        <dbReference type="Rhea" id="RHEA-COMP:12777"/>
        <dbReference type="ChEBI" id="CHEBI:15377"/>
        <dbReference type="ChEBI" id="CHEBI:28938"/>
        <dbReference type="ChEBI" id="CHEBI:64721"/>
        <dbReference type="ChEBI" id="CHEBI:64722"/>
        <dbReference type="EC" id="3.5.1.122"/>
    </reaction>
</comment>
<dbReference type="Gene3D" id="3.10.620.10">
    <property type="entry name" value="Protein N-terminal glutamine amidohydrolase, alpha beta roll"/>
    <property type="match status" value="1"/>
</dbReference>
<dbReference type="GeneID" id="7445385"/>
<dbReference type="EC" id="3.5.1.122" evidence="3 8"/>
<keyword evidence="5 8" id="KW-0378">Hydrolase</keyword>
<evidence type="ECO:0000256" key="6">
    <source>
        <dbReference type="ARBA" id="ARBA00029677"/>
    </source>
</evidence>
<dbReference type="PANTHER" id="PTHR13035:SF0">
    <property type="entry name" value="PROTEIN N-TERMINAL GLUTAMINE AMIDOHYDROLASE"/>
    <property type="match status" value="1"/>
</dbReference>
<keyword evidence="11" id="KW-1185">Reference proteome</keyword>
<dbReference type="GO" id="GO:0070773">
    <property type="term" value="F:protein-N-terminal glutamine amidohydrolase activity"/>
    <property type="evidence" value="ECO:0000318"/>
    <property type="project" value="GO_Central"/>
</dbReference>
<evidence type="ECO:0000256" key="3">
    <source>
        <dbReference type="ARBA" id="ARBA00012718"/>
    </source>
</evidence>
<evidence type="ECO:0000259" key="9">
    <source>
        <dbReference type="Pfam" id="PF09764"/>
    </source>
</evidence>
<dbReference type="GO" id="GO:0005829">
    <property type="term" value="C:cytosol"/>
    <property type="evidence" value="ECO:0000318"/>
    <property type="project" value="GO_Central"/>
</dbReference>
<evidence type="ECO:0000256" key="8">
    <source>
        <dbReference type="RuleBase" id="RU367082"/>
    </source>
</evidence>
<dbReference type="InterPro" id="IPR039733">
    <property type="entry name" value="NTAQ1"/>
</dbReference>
<protein>
    <recommendedName>
        <fullName evidence="4 8">Protein N-terminal glutamine amidohydrolase</fullName>
        <ecNumber evidence="3 8">3.5.1.122</ecNumber>
    </recommendedName>
    <alternativeName>
        <fullName evidence="6 8">Protein NH2-terminal glutamine deamidase</fullName>
    </alternativeName>
</protein>
<dbReference type="RefSeq" id="XP_002288557.1">
    <property type="nucleotide sequence ID" value="XM_002288521.1"/>
</dbReference>
<dbReference type="OMA" id="GWGTVYS"/>
<comment type="function">
    <text evidence="8">Mediates the side-chain deamidation of N-terminal glutamine residues to glutamate, an important step in N-end rule pathway of protein degradation. Conversion of the resulting N-terminal glutamine to glutamate renders the protein susceptible to arginylation, polyubiquitination and degradation as specified by the N-end rule. Does not act on substrates with internal or C-terminal glutamine and does not act on non-glutamine residues in any position.</text>
</comment>
<evidence type="ECO:0000256" key="7">
    <source>
        <dbReference type="ARBA" id="ARBA00048768"/>
    </source>
</evidence>
<comment type="subunit">
    <text evidence="2 8">Monomer.</text>
</comment>